<feature type="region of interest" description="Disordered" evidence="10">
    <location>
        <begin position="451"/>
        <end position="532"/>
    </location>
</feature>
<organism evidence="12">
    <name type="scientific">Callorhinchus milii</name>
    <name type="common">Ghost shark</name>
    <dbReference type="NCBI Taxonomy" id="7868"/>
    <lineage>
        <taxon>Eukaryota</taxon>
        <taxon>Metazoa</taxon>
        <taxon>Chordata</taxon>
        <taxon>Craniata</taxon>
        <taxon>Vertebrata</taxon>
        <taxon>Chondrichthyes</taxon>
        <taxon>Holocephali</taxon>
        <taxon>Chimaeriformes</taxon>
        <taxon>Callorhinchidae</taxon>
        <taxon>Callorhinchus</taxon>
    </lineage>
</organism>
<dbReference type="Gene3D" id="1.20.5.730">
    <property type="entry name" value="Single helix bin"/>
    <property type="match status" value="1"/>
</dbReference>
<accession>V9KFZ0</accession>
<evidence type="ECO:0000256" key="1">
    <source>
        <dbReference type="ARBA" id="ARBA00004584"/>
    </source>
</evidence>
<dbReference type="Proteomes" id="UP000314986">
    <property type="component" value="Unassembled WGS sequence"/>
</dbReference>
<keyword evidence="3" id="KW-0158">Chromosome</keyword>
<evidence type="ECO:0000256" key="4">
    <source>
        <dbReference type="ARBA" id="ARBA00022618"/>
    </source>
</evidence>
<proteinExistence type="evidence at transcript level"/>
<evidence type="ECO:0000259" key="11">
    <source>
        <dbReference type="Pfam" id="PF07557"/>
    </source>
</evidence>
<gene>
    <name evidence="13" type="primary">sgo1</name>
</gene>
<dbReference type="RefSeq" id="XP_007895763.1">
    <property type="nucleotide sequence ID" value="XM_007897572.2"/>
</dbReference>
<evidence type="ECO:0000256" key="10">
    <source>
        <dbReference type="SAM" id="MobiDB-lite"/>
    </source>
</evidence>
<evidence type="ECO:0000313" key="14">
    <source>
        <dbReference type="Proteomes" id="UP000314986"/>
    </source>
</evidence>
<reference evidence="12 14" key="3">
    <citation type="journal article" date="2014" name="Nature">
        <title>Elephant shark genome provides unique insights into gnathostome evolution.</title>
        <authorList>
            <consortium name="International Elephant Shark Genome Sequencing Consortium"/>
            <person name="Venkatesh B."/>
            <person name="Lee A.P."/>
            <person name="Ravi V."/>
            <person name="Maurya A.K."/>
            <person name="Lian M.M."/>
            <person name="Swann J.B."/>
            <person name="Ohta Y."/>
            <person name="Flajnik M.F."/>
            <person name="Sutoh Y."/>
            <person name="Kasahara M."/>
            <person name="Hoon S."/>
            <person name="Gangu V."/>
            <person name="Roy S.W."/>
            <person name="Irimia M."/>
            <person name="Korzh V."/>
            <person name="Kondrychyn I."/>
            <person name="Lim Z.W."/>
            <person name="Tay B.H."/>
            <person name="Tohari S."/>
            <person name="Kong K.W."/>
            <person name="Ho S."/>
            <person name="Lorente-Galdos B."/>
            <person name="Quilez J."/>
            <person name="Marques-Bonet T."/>
            <person name="Raney B.J."/>
            <person name="Ingham P.W."/>
            <person name="Tay A."/>
            <person name="Hillier L.W."/>
            <person name="Minx P."/>
            <person name="Boehm T."/>
            <person name="Wilson R.K."/>
            <person name="Brenner S."/>
            <person name="Warren W.C."/>
        </authorList>
    </citation>
    <scope>NUCLEOTIDE SEQUENCE</scope>
    <source>
        <tissue evidence="12">Intestine</tissue>
    </source>
</reference>
<keyword evidence="14" id="KW-1185">Reference proteome</keyword>
<feature type="region of interest" description="Disordered" evidence="10">
    <location>
        <begin position="384"/>
        <end position="428"/>
    </location>
</feature>
<dbReference type="InterPro" id="IPR011515">
    <property type="entry name" value="Shugoshin_C"/>
</dbReference>
<protein>
    <submittedName>
        <fullName evidence="12">Shugoshin-like 1</fullName>
    </submittedName>
</protein>
<keyword evidence="7" id="KW-0131">Cell cycle</keyword>
<feature type="domain" description="Shugoshin C-terminal" evidence="11">
    <location>
        <begin position="680"/>
        <end position="700"/>
    </location>
</feature>
<evidence type="ECO:0000256" key="5">
    <source>
        <dbReference type="ARBA" id="ARBA00022829"/>
    </source>
</evidence>
<dbReference type="Ensembl" id="ENSCMIT00000046634.1">
    <property type="protein sequence ID" value="ENSCMIP00000045978.1"/>
    <property type="gene ID" value="ENSCMIG00000018938.1"/>
</dbReference>
<evidence type="ECO:0000313" key="13">
    <source>
        <dbReference type="Ensembl" id="ENSCMIP00000045978.1"/>
    </source>
</evidence>
<dbReference type="PANTHER" id="PTHR21577:SF3">
    <property type="entry name" value="SHUGOSHIN 1-RELATED"/>
    <property type="match status" value="1"/>
</dbReference>
<feature type="compositionally biased region" description="Basic and acidic residues" evidence="10">
    <location>
        <begin position="400"/>
        <end position="428"/>
    </location>
</feature>
<evidence type="ECO:0000256" key="9">
    <source>
        <dbReference type="SAM" id="Coils"/>
    </source>
</evidence>
<dbReference type="GO" id="GO:0005634">
    <property type="term" value="C:nucleus"/>
    <property type="evidence" value="ECO:0007669"/>
    <property type="project" value="InterPro"/>
</dbReference>
<feature type="coiled-coil region" evidence="9">
    <location>
        <begin position="62"/>
        <end position="89"/>
    </location>
</feature>
<evidence type="ECO:0000256" key="6">
    <source>
        <dbReference type="ARBA" id="ARBA00023054"/>
    </source>
</evidence>
<reference evidence="14" key="1">
    <citation type="journal article" date="2006" name="Science">
        <title>Ancient noncoding elements conserved in the human genome.</title>
        <authorList>
            <person name="Venkatesh B."/>
            <person name="Kirkness E.F."/>
            <person name="Loh Y.H."/>
            <person name="Halpern A.L."/>
            <person name="Lee A.P."/>
            <person name="Johnson J."/>
            <person name="Dandona N."/>
            <person name="Viswanathan L.D."/>
            <person name="Tay A."/>
            <person name="Venter J.C."/>
            <person name="Strausberg R.L."/>
            <person name="Brenner S."/>
        </authorList>
    </citation>
    <scope>NUCLEOTIDE SEQUENCE [LARGE SCALE GENOMIC DNA]</scope>
</reference>
<keyword evidence="5" id="KW-0159">Chromosome partition</keyword>
<keyword evidence="8" id="KW-0137">Centromere</keyword>
<evidence type="ECO:0000256" key="7">
    <source>
        <dbReference type="ARBA" id="ARBA00023306"/>
    </source>
</evidence>
<evidence type="ECO:0000256" key="2">
    <source>
        <dbReference type="ARBA" id="ARBA00010845"/>
    </source>
</evidence>
<name>V9KFZ0_CALMI</name>
<reference evidence="13" key="4">
    <citation type="submission" date="2025-05" db="UniProtKB">
        <authorList>
            <consortium name="Ensembl"/>
        </authorList>
    </citation>
    <scope>IDENTIFICATION</scope>
</reference>
<evidence type="ECO:0000256" key="8">
    <source>
        <dbReference type="ARBA" id="ARBA00023328"/>
    </source>
</evidence>
<dbReference type="STRING" id="7868.ENSCMIP00000045978"/>
<dbReference type="Pfam" id="PF07557">
    <property type="entry name" value="Shugoshin_C"/>
    <property type="match status" value="1"/>
</dbReference>
<reference evidence="14" key="2">
    <citation type="journal article" date="2007" name="PLoS Biol.">
        <title>Survey sequencing and comparative analysis of the elephant shark (Callorhinchus milii) genome.</title>
        <authorList>
            <person name="Venkatesh B."/>
            <person name="Kirkness E.F."/>
            <person name="Loh Y.H."/>
            <person name="Halpern A.L."/>
            <person name="Lee A.P."/>
            <person name="Johnson J."/>
            <person name="Dandona N."/>
            <person name="Viswanathan L.D."/>
            <person name="Tay A."/>
            <person name="Venter J.C."/>
            <person name="Strausberg R.L."/>
            <person name="Brenner S."/>
        </authorList>
    </citation>
    <scope>NUCLEOTIDE SEQUENCE [LARGE SCALE GENOMIC DNA]</scope>
</reference>
<keyword evidence="6 9" id="KW-0175">Coiled coil</keyword>
<sequence length="745" mass="84789">MVNERVQKKSFQDSLEAIKERMKEKRNLNLAKVVRAKQSKTSRVKNNILNKSSLIKYIQENNQDLALSLAAEKEKLREAQDVILSMKRERQSMMFHIFMLRRKLEHLPEQVETRLSTLKKIISKVTNNLIHAADLLGPMQELCSFNVNLRPVGSFENDFEEDDLLPDLPESSLMESPVTDQAKGVPIKNSKTDKNQLSEDAETTMTNEVLLPNEKQTRSALKKSKGRRSTLYHSEVSDETSAATFDDATCEGVVSLPKGVSIRRRCGRKHTSFCGQIDTFNSFNSFNDYSEIPSIIEEGLKEQKSAIHLDTVESSPESENCSEGNNASNINMEQIQITNNLELERVKTKLVVNARNTEIVNFENVQKMKPVSEKVDVRLEVERGRKGKLNEGNRSMPLKKPWEPTRRRTRSSSRDRSQSKKSIAKERKSLNLNISNAYDFDCEESIHLTPFRQKEQTNGNIENTKESTSSENSSFNDLDEDDSPYLPPAEKRRKRSRNSQGSEETAAFPARRRSKRTTVILQRRHSHEKGPQCISEGEMVQSGIKTSEPLKLPKNDKANEVENSKSAGKNILLEIAPIYDAEGTSCVKSRSIQKFKNCELMPETALLPHKDQGRENARSNEKVKNKQALKTTGNELDTPRFSLSDITNFSFTPVENQKMRMIYSPILGEKWADPVADVSKRRCTVSVNYKEPNLNAKLRRGDRFTDTEFLNSPVFKLKKDVASCRKSGKKKSPLNRYNEAFVGCR</sequence>
<dbReference type="GeneTree" id="ENSGT00940000154107"/>
<dbReference type="InterPro" id="IPR038889">
    <property type="entry name" value="Shugoshin1/2"/>
</dbReference>
<feature type="region of interest" description="Disordered" evidence="10">
    <location>
        <begin position="169"/>
        <end position="201"/>
    </location>
</feature>
<dbReference type="GO" id="GO:0045132">
    <property type="term" value="P:meiotic chromosome segregation"/>
    <property type="evidence" value="ECO:0007669"/>
    <property type="project" value="InterPro"/>
</dbReference>
<evidence type="ECO:0000313" key="12">
    <source>
        <dbReference type="EMBL" id="AFO97258.1"/>
    </source>
</evidence>
<dbReference type="RefSeq" id="XP_007895762.1">
    <property type="nucleotide sequence ID" value="XM_007897571.2"/>
</dbReference>
<keyword evidence="4" id="KW-0132">Cell division</keyword>
<dbReference type="OrthoDB" id="9901374at2759"/>
<comment type="similarity">
    <text evidence="2">Belongs to the shugoshin family.</text>
</comment>
<dbReference type="GeneID" id="103181247"/>
<feature type="compositionally biased region" description="Basic residues" evidence="10">
    <location>
        <begin position="510"/>
        <end position="527"/>
    </location>
</feature>
<dbReference type="PANTHER" id="PTHR21577">
    <property type="entry name" value="SHUGOSHIN"/>
    <property type="match status" value="1"/>
</dbReference>
<dbReference type="EMBL" id="JW864741">
    <property type="protein sequence ID" value="AFO97258.1"/>
    <property type="molecule type" value="mRNA"/>
</dbReference>
<dbReference type="CTD" id="151648"/>
<dbReference type="GO" id="GO:0000775">
    <property type="term" value="C:chromosome, centromeric region"/>
    <property type="evidence" value="ECO:0007669"/>
    <property type="project" value="UniProtKB-SubCell"/>
</dbReference>
<dbReference type="AlphaFoldDB" id="V9KFZ0"/>
<dbReference type="GO" id="GO:0051301">
    <property type="term" value="P:cell division"/>
    <property type="evidence" value="ECO:0007669"/>
    <property type="project" value="UniProtKB-KW"/>
</dbReference>
<dbReference type="OMA" id="FNNLCQF"/>
<comment type="subcellular location">
    <subcellularLocation>
        <location evidence="1">Chromosome</location>
        <location evidence="1">Centromere</location>
    </subcellularLocation>
</comment>
<evidence type="ECO:0000256" key="3">
    <source>
        <dbReference type="ARBA" id="ARBA00022454"/>
    </source>
</evidence>
<dbReference type="KEGG" id="cmk:103181247"/>